<evidence type="ECO:0000313" key="1">
    <source>
        <dbReference type="EMBL" id="GIY71024.1"/>
    </source>
</evidence>
<dbReference type="Proteomes" id="UP001054945">
    <property type="component" value="Unassembled WGS sequence"/>
</dbReference>
<dbReference type="AlphaFoldDB" id="A0AAV4VMJ3"/>
<proteinExistence type="predicted"/>
<sequence length="76" mass="8331">MLPSILEGKTGGSSWCAVFHPCHPLTLRINRMGGIIITSSGLVSSAKWAYRVAFFPVITKLQAICMDFVCAAWYPL</sequence>
<protein>
    <submittedName>
        <fullName evidence="1">Uncharacterized protein</fullName>
    </submittedName>
</protein>
<name>A0AAV4VMJ3_CAEEX</name>
<reference evidence="1 2" key="1">
    <citation type="submission" date="2021-06" db="EMBL/GenBank/DDBJ databases">
        <title>Caerostris extrusa draft genome.</title>
        <authorList>
            <person name="Kono N."/>
            <person name="Arakawa K."/>
        </authorList>
    </citation>
    <scope>NUCLEOTIDE SEQUENCE [LARGE SCALE GENOMIC DNA]</scope>
</reference>
<comment type="caution">
    <text evidence="1">The sequence shown here is derived from an EMBL/GenBank/DDBJ whole genome shotgun (WGS) entry which is preliminary data.</text>
</comment>
<dbReference type="EMBL" id="BPLR01014743">
    <property type="protein sequence ID" value="GIY71024.1"/>
    <property type="molecule type" value="Genomic_DNA"/>
</dbReference>
<gene>
    <name evidence="1" type="ORF">CEXT_774771</name>
</gene>
<accession>A0AAV4VMJ3</accession>
<keyword evidence="2" id="KW-1185">Reference proteome</keyword>
<organism evidence="1 2">
    <name type="scientific">Caerostris extrusa</name>
    <name type="common">Bark spider</name>
    <name type="synonym">Caerostris bankana</name>
    <dbReference type="NCBI Taxonomy" id="172846"/>
    <lineage>
        <taxon>Eukaryota</taxon>
        <taxon>Metazoa</taxon>
        <taxon>Ecdysozoa</taxon>
        <taxon>Arthropoda</taxon>
        <taxon>Chelicerata</taxon>
        <taxon>Arachnida</taxon>
        <taxon>Araneae</taxon>
        <taxon>Araneomorphae</taxon>
        <taxon>Entelegynae</taxon>
        <taxon>Araneoidea</taxon>
        <taxon>Araneidae</taxon>
        <taxon>Caerostris</taxon>
    </lineage>
</organism>
<evidence type="ECO:0000313" key="2">
    <source>
        <dbReference type="Proteomes" id="UP001054945"/>
    </source>
</evidence>